<dbReference type="Proteomes" id="UP000887013">
    <property type="component" value="Unassembled WGS sequence"/>
</dbReference>
<evidence type="ECO:0000313" key="1">
    <source>
        <dbReference type="EMBL" id="GFT52241.1"/>
    </source>
</evidence>
<evidence type="ECO:0000313" key="2">
    <source>
        <dbReference type="Proteomes" id="UP000887013"/>
    </source>
</evidence>
<gene>
    <name evidence="1" type="ORF">NPIL_528471</name>
</gene>
<accession>A0A8X6P8U5</accession>
<dbReference type="EMBL" id="BMAW01112397">
    <property type="protein sequence ID" value="GFT52241.1"/>
    <property type="molecule type" value="Genomic_DNA"/>
</dbReference>
<name>A0A8X6P8U5_NEPPI</name>
<feature type="non-terminal residue" evidence="1">
    <location>
        <position position="67"/>
    </location>
</feature>
<keyword evidence="2" id="KW-1185">Reference proteome</keyword>
<comment type="caution">
    <text evidence="1">The sequence shown here is derived from an EMBL/GenBank/DDBJ whole genome shotgun (WGS) entry which is preliminary data.</text>
</comment>
<dbReference type="AlphaFoldDB" id="A0A8X6P8U5"/>
<proteinExistence type="predicted"/>
<sequence length="67" mass="7716">MSKIVFLVIDLKKSALTQFAGEELQSLFKSRLDLNSLLLHVDDECALYCDVSAKKILPFVLREFRKQ</sequence>
<protein>
    <submittedName>
        <fullName evidence="1">Uncharacterized protein</fullName>
    </submittedName>
</protein>
<organism evidence="1 2">
    <name type="scientific">Nephila pilipes</name>
    <name type="common">Giant wood spider</name>
    <name type="synonym">Nephila maculata</name>
    <dbReference type="NCBI Taxonomy" id="299642"/>
    <lineage>
        <taxon>Eukaryota</taxon>
        <taxon>Metazoa</taxon>
        <taxon>Ecdysozoa</taxon>
        <taxon>Arthropoda</taxon>
        <taxon>Chelicerata</taxon>
        <taxon>Arachnida</taxon>
        <taxon>Araneae</taxon>
        <taxon>Araneomorphae</taxon>
        <taxon>Entelegynae</taxon>
        <taxon>Araneoidea</taxon>
        <taxon>Nephilidae</taxon>
        <taxon>Nephila</taxon>
    </lineage>
</organism>
<reference evidence="1" key="1">
    <citation type="submission" date="2020-08" db="EMBL/GenBank/DDBJ databases">
        <title>Multicomponent nature underlies the extraordinary mechanical properties of spider dragline silk.</title>
        <authorList>
            <person name="Kono N."/>
            <person name="Nakamura H."/>
            <person name="Mori M."/>
            <person name="Yoshida Y."/>
            <person name="Ohtoshi R."/>
            <person name="Malay A.D."/>
            <person name="Moran D.A.P."/>
            <person name="Tomita M."/>
            <person name="Numata K."/>
            <person name="Arakawa K."/>
        </authorList>
    </citation>
    <scope>NUCLEOTIDE SEQUENCE</scope>
</reference>